<evidence type="ECO:0000256" key="9">
    <source>
        <dbReference type="SAM" id="Phobius"/>
    </source>
</evidence>
<dbReference type="Pfam" id="PF01594">
    <property type="entry name" value="AI-2E_transport"/>
    <property type="match status" value="1"/>
</dbReference>
<evidence type="ECO:0000313" key="11">
    <source>
        <dbReference type="Proteomes" id="UP000320235"/>
    </source>
</evidence>
<evidence type="ECO:0000313" key="10">
    <source>
        <dbReference type="EMBL" id="TQM18564.1"/>
    </source>
</evidence>
<feature type="transmembrane region" description="Helical" evidence="9">
    <location>
        <begin position="274"/>
        <end position="298"/>
    </location>
</feature>
<dbReference type="GO" id="GO:0005886">
    <property type="term" value="C:plasma membrane"/>
    <property type="evidence" value="ECO:0007669"/>
    <property type="project" value="UniProtKB-SubCell"/>
</dbReference>
<protein>
    <submittedName>
        <fullName evidence="10">Putative PurR-regulated permease PerM</fullName>
    </submittedName>
</protein>
<evidence type="ECO:0000256" key="1">
    <source>
        <dbReference type="ARBA" id="ARBA00004651"/>
    </source>
</evidence>
<dbReference type="PANTHER" id="PTHR21716">
    <property type="entry name" value="TRANSMEMBRANE PROTEIN"/>
    <property type="match status" value="1"/>
</dbReference>
<dbReference type="RefSeq" id="WP_246093628.1">
    <property type="nucleotide sequence ID" value="NZ_BAABLH010000006.1"/>
</dbReference>
<evidence type="ECO:0000256" key="8">
    <source>
        <dbReference type="SAM" id="MobiDB-lite"/>
    </source>
</evidence>
<feature type="compositionally biased region" description="Low complexity" evidence="8">
    <location>
        <begin position="11"/>
        <end position="20"/>
    </location>
</feature>
<dbReference type="EMBL" id="VFPE01000009">
    <property type="protein sequence ID" value="TQM18564.1"/>
    <property type="molecule type" value="Genomic_DNA"/>
</dbReference>
<evidence type="ECO:0000256" key="4">
    <source>
        <dbReference type="ARBA" id="ARBA00022475"/>
    </source>
</evidence>
<evidence type="ECO:0000256" key="5">
    <source>
        <dbReference type="ARBA" id="ARBA00022692"/>
    </source>
</evidence>
<keyword evidence="4" id="KW-1003">Cell membrane</keyword>
<comment type="similarity">
    <text evidence="2">Belongs to the autoinducer-2 exporter (AI-2E) (TC 2.A.86) family.</text>
</comment>
<organism evidence="10 11">
    <name type="scientific">Microbacterium kyungheense</name>
    <dbReference type="NCBI Taxonomy" id="1263636"/>
    <lineage>
        <taxon>Bacteria</taxon>
        <taxon>Bacillati</taxon>
        <taxon>Actinomycetota</taxon>
        <taxon>Actinomycetes</taxon>
        <taxon>Micrococcales</taxon>
        <taxon>Microbacteriaceae</taxon>
        <taxon>Microbacterium</taxon>
    </lineage>
</organism>
<keyword evidence="3" id="KW-0813">Transport</keyword>
<keyword evidence="7 9" id="KW-0472">Membrane</keyword>
<dbReference type="GO" id="GO:0055085">
    <property type="term" value="P:transmembrane transport"/>
    <property type="evidence" value="ECO:0007669"/>
    <property type="project" value="TreeGrafter"/>
</dbReference>
<keyword evidence="5 9" id="KW-0812">Transmembrane</keyword>
<feature type="transmembrane region" description="Helical" evidence="9">
    <location>
        <begin position="341"/>
        <end position="374"/>
    </location>
</feature>
<keyword evidence="11" id="KW-1185">Reference proteome</keyword>
<feature type="transmembrane region" description="Helical" evidence="9">
    <location>
        <begin position="246"/>
        <end position="268"/>
    </location>
</feature>
<comment type="subcellular location">
    <subcellularLocation>
        <location evidence="1">Cell membrane</location>
        <topology evidence="1">Multi-pass membrane protein</topology>
    </subcellularLocation>
</comment>
<reference evidence="10 11" key="1">
    <citation type="submission" date="2019-06" db="EMBL/GenBank/DDBJ databases">
        <title>Sequencing the genomes of 1000 actinobacteria strains.</title>
        <authorList>
            <person name="Klenk H.-P."/>
        </authorList>
    </citation>
    <scope>NUCLEOTIDE SEQUENCE [LARGE SCALE GENOMIC DNA]</scope>
    <source>
        <strain evidence="10 11">DSM 105492</strain>
    </source>
</reference>
<dbReference type="PANTHER" id="PTHR21716:SF53">
    <property type="entry name" value="PERMEASE PERM-RELATED"/>
    <property type="match status" value="1"/>
</dbReference>
<evidence type="ECO:0000256" key="6">
    <source>
        <dbReference type="ARBA" id="ARBA00022989"/>
    </source>
</evidence>
<evidence type="ECO:0000256" key="3">
    <source>
        <dbReference type="ARBA" id="ARBA00022448"/>
    </source>
</evidence>
<feature type="compositionally biased region" description="Pro residues" evidence="8">
    <location>
        <begin position="1"/>
        <end position="10"/>
    </location>
</feature>
<keyword evidence="6 9" id="KW-1133">Transmembrane helix</keyword>
<feature type="region of interest" description="Disordered" evidence="8">
    <location>
        <begin position="1"/>
        <end position="20"/>
    </location>
</feature>
<evidence type="ECO:0000256" key="7">
    <source>
        <dbReference type="ARBA" id="ARBA00023136"/>
    </source>
</evidence>
<evidence type="ECO:0000256" key="2">
    <source>
        <dbReference type="ARBA" id="ARBA00009773"/>
    </source>
</evidence>
<accession>A0A543EAE8</accession>
<feature type="transmembrane region" description="Helical" evidence="9">
    <location>
        <begin position="179"/>
        <end position="210"/>
    </location>
</feature>
<dbReference type="Proteomes" id="UP000320235">
    <property type="component" value="Unassembled WGS sequence"/>
</dbReference>
<gene>
    <name evidence="10" type="ORF">FB391_3926</name>
</gene>
<name>A0A543EAE8_9MICO</name>
<comment type="caution">
    <text evidence="10">The sequence shown here is derived from an EMBL/GenBank/DDBJ whole genome shotgun (WGS) entry which is preliminary data.</text>
</comment>
<feature type="transmembrane region" description="Helical" evidence="9">
    <location>
        <begin position="310"/>
        <end position="329"/>
    </location>
</feature>
<sequence length="390" mass="40623">MTDAAAPPPGATDAVTPPVAPVVDAPAPRTRRRGPLNVQALFQRPLVSGFLATIGVLGALLLGTALTSIGTILLYIVLAMFLALGLDPIVRMLERKRLKRAMAILIVFGCFAVLFVLFLVFVLPPLLAQIGQFIRTIPEALDKVDQTPWFAGLPPDMQGAITGVVQGLADWVASPSTHAAIGVGIVAAGVGFVAAISASFIVVALTLYFLASLDAIKRAFYLLAPAHSRPKLEELTERITASVGSALLGSVTLSALNAGAVLVLHLVIGLPFAALMAVIAFVITLIPLFGSVIFLVLGTGVALFSSPTQALIFAIAYLVYIQIESYVLSPRIMNRAVSIPAALVLIAAMVGGALGGVIGVLVALPVTASILLIIREIVVPRQDLKITPDG</sequence>
<dbReference type="InterPro" id="IPR002549">
    <property type="entry name" value="AI-2E-like"/>
</dbReference>
<feature type="transmembrane region" description="Helical" evidence="9">
    <location>
        <begin position="46"/>
        <end position="66"/>
    </location>
</feature>
<feature type="transmembrane region" description="Helical" evidence="9">
    <location>
        <begin position="102"/>
        <end position="123"/>
    </location>
</feature>
<feature type="transmembrane region" description="Helical" evidence="9">
    <location>
        <begin position="72"/>
        <end position="90"/>
    </location>
</feature>
<proteinExistence type="inferred from homology"/>
<dbReference type="AlphaFoldDB" id="A0A543EAE8"/>